<dbReference type="Proteomes" id="UP000198584">
    <property type="component" value="Unassembled WGS sequence"/>
</dbReference>
<keyword evidence="3" id="KW-1185">Reference proteome</keyword>
<feature type="transmembrane region" description="Helical" evidence="1">
    <location>
        <begin position="6"/>
        <end position="25"/>
    </location>
</feature>
<evidence type="ECO:0000313" key="2">
    <source>
        <dbReference type="EMBL" id="SEA50568.1"/>
    </source>
</evidence>
<gene>
    <name evidence="2" type="ORF">SAMN05421743_105118</name>
</gene>
<keyword evidence="1" id="KW-0812">Transmembrane</keyword>
<sequence length="137" mass="16210">MIVILFRLLILLAIISIFYTIYSYMSSPGRKLELAKQSKTFYIYDDPDNTKQNFLMTYKGVLFEGEKYLGTTENAFEVVNINVSARQPNQLKGIERDDIYFLEKEILIRYPYAVIEWKYPLNRLFIHPPKEESEHPS</sequence>
<dbReference type="RefSeq" id="WP_093044232.1">
    <property type="nucleotide sequence ID" value="NZ_FNQR01000005.1"/>
</dbReference>
<keyword evidence="1" id="KW-0472">Membrane</keyword>
<evidence type="ECO:0008006" key="4">
    <source>
        <dbReference type="Google" id="ProtNLM"/>
    </source>
</evidence>
<protein>
    <recommendedName>
        <fullName evidence="4">Sigma-w pathway protein ysdB</fullName>
    </recommendedName>
</protein>
<keyword evidence="1" id="KW-1133">Transmembrane helix</keyword>
<dbReference type="AlphaFoldDB" id="A0A1H4BR26"/>
<evidence type="ECO:0000313" key="3">
    <source>
        <dbReference type="Proteomes" id="UP000198584"/>
    </source>
</evidence>
<dbReference type="STRING" id="571932.SAMN05421743_105118"/>
<dbReference type="EMBL" id="FNQR01000005">
    <property type="protein sequence ID" value="SEA50568.1"/>
    <property type="molecule type" value="Genomic_DNA"/>
</dbReference>
<proteinExistence type="predicted"/>
<evidence type="ECO:0000256" key="1">
    <source>
        <dbReference type="SAM" id="Phobius"/>
    </source>
</evidence>
<reference evidence="2 3" key="1">
    <citation type="submission" date="2016-10" db="EMBL/GenBank/DDBJ databases">
        <authorList>
            <person name="de Groot N.N."/>
        </authorList>
    </citation>
    <scope>NUCLEOTIDE SEQUENCE [LARGE SCALE GENOMIC DNA]</scope>
    <source>
        <strain evidence="2 3">CCM7597</strain>
    </source>
</reference>
<accession>A0A1H4BR26</accession>
<name>A0A1H4BR26_9BACI</name>
<organism evidence="2 3">
    <name type="scientific">Thalassobacillus cyri</name>
    <dbReference type="NCBI Taxonomy" id="571932"/>
    <lineage>
        <taxon>Bacteria</taxon>
        <taxon>Bacillati</taxon>
        <taxon>Bacillota</taxon>
        <taxon>Bacilli</taxon>
        <taxon>Bacillales</taxon>
        <taxon>Bacillaceae</taxon>
        <taxon>Thalassobacillus</taxon>
    </lineage>
</organism>
<dbReference type="OrthoDB" id="2735026at2"/>